<name>A0AAX4KDY8_9TREE</name>
<evidence type="ECO:0000313" key="5">
    <source>
        <dbReference type="Proteomes" id="UP001358614"/>
    </source>
</evidence>
<evidence type="ECO:0000256" key="1">
    <source>
        <dbReference type="SAM" id="Coils"/>
    </source>
</evidence>
<keyword evidence="3" id="KW-0472">Membrane</keyword>
<keyword evidence="1" id="KW-0175">Coiled coil</keyword>
<dbReference type="Proteomes" id="UP001358614">
    <property type="component" value="Chromosome 1"/>
</dbReference>
<gene>
    <name evidence="4" type="ORF">V865_001708</name>
</gene>
<reference evidence="4 5" key="1">
    <citation type="submission" date="2024-01" db="EMBL/GenBank/DDBJ databases">
        <title>Comparative genomics of Cryptococcus and Kwoniella reveals pathogenesis evolution and contrasting modes of karyotype evolution via chromosome fusion or intercentromeric recombination.</title>
        <authorList>
            <person name="Coelho M.A."/>
            <person name="David-Palma M."/>
            <person name="Shea T."/>
            <person name="Bowers K."/>
            <person name="McGinley-Smith S."/>
            <person name="Mohammad A.W."/>
            <person name="Gnirke A."/>
            <person name="Yurkov A.M."/>
            <person name="Nowrousian M."/>
            <person name="Sun S."/>
            <person name="Cuomo C.A."/>
            <person name="Heitman J."/>
        </authorList>
    </citation>
    <scope>NUCLEOTIDE SEQUENCE [LARGE SCALE GENOMIC DNA]</scope>
    <source>
        <strain evidence="4 5">PYCC6329</strain>
    </source>
</reference>
<sequence length="221" mass="23579">MSASGTISPKEVASTEPKQSTPRSLVIKDQYDHPLYTFHVGTAPTLSPELDEATSAGSGTVYKGFHLSEQQGSSILTCDRCDNKLSILDFNVNPELNKISQLLTGIESNISSSSEGIFRLNINIKSLQREIGELKSQNSELLTEKNSKQSQSQQVSVIRFRDDDDGLSCEDPCLQCSQLLCYNAFVEHDPKALAVCSIGGAVAFGAAAFVLGAGISSASGA</sequence>
<organism evidence="4 5">
    <name type="scientific">Kwoniella europaea PYCC6329</name>
    <dbReference type="NCBI Taxonomy" id="1423913"/>
    <lineage>
        <taxon>Eukaryota</taxon>
        <taxon>Fungi</taxon>
        <taxon>Dikarya</taxon>
        <taxon>Basidiomycota</taxon>
        <taxon>Agaricomycotina</taxon>
        <taxon>Tremellomycetes</taxon>
        <taxon>Tremellales</taxon>
        <taxon>Cryptococcaceae</taxon>
        <taxon>Kwoniella</taxon>
    </lineage>
</organism>
<accession>A0AAX4KDY8</accession>
<dbReference type="EMBL" id="CP144089">
    <property type="protein sequence ID" value="WWD03653.1"/>
    <property type="molecule type" value="Genomic_DNA"/>
</dbReference>
<dbReference type="GeneID" id="91100512"/>
<evidence type="ECO:0000256" key="2">
    <source>
        <dbReference type="SAM" id="MobiDB-lite"/>
    </source>
</evidence>
<evidence type="ECO:0000256" key="3">
    <source>
        <dbReference type="SAM" id="Phobius"/>
    </source>
</evidence>
<proteinExistence type="predicted"/>
<keyword evidence="5" id="KW-1185">Reference proteome</keyword>
<dbReference type="KEGG" id="ker:91100512"/>
<dbReference type="AlphaFoldDB" id="A0AAX4KDY8"/>
<feature type="transmembrane region" description="Helical" evidence="3">
    <location>
        <begin position="192"/>
        <end position="215"/>
    </location>
</feature>
<protein>
    <submittedName>
        <fullName evidence="4">Uncharacterized protein</fullName>
    </submittedName>
</protein>
<feature type="coiled-coil region" evidence="1">
    <location>
        <begin position="117"/>
        <end position="144"/>
    </location>
</feature>
<feature type="region of interest" description="Disordered" evidence="2">
    <location>
        <begin position="1"/>
        <end position="25"/>
    </location>
</feature>
<dbReference type="RefSeq" id="XP_066081620.1">
    <property type="nucleotide sequence ID" value="XM_066225523.1"/>
</dbReference>
<keyword evidence="3" id="KW-0812">Transmembrane</keyword>
<evidence type="ECO:0000313" key="4">
    <source>
        <dbReference type="EMBL" id="WWD03653.1"/>
    </source>
</evidence>
<keyword evidence="3" id="KW-1133">Transmembrane helix</keyword>